<name>A0A6G7VGA7_9GAMM</name>
<protein>
    <submittedName>
        <fullName evidence="2">Pilus assembly protein PilP</fullName>
    </submittedName>
</protein>
<dbReference type="EMBL" id="CP048029">
    <property type="protein sequence ID" value="QIK39024.1"/>
    <property type="molecule type" value="Genomic_DNA"/>
</dbReference>
<dbReference type="AlphaFoldDB" id="A0A6G7VGA7"/>
<evidence type="ECO:0000256" key="1">
    <source>
        <dbReference type="SAM" id="MobiDB-lite"/>
    </source>
</evidence>
<feature type="compositionally biased region" description="Basic and acidic residues" evidence="1">
    <location>
        <begin position="58"/>
        <end position="72"/>
    </location>
</feature>
<keyword evidence="3" id="KW-1185">Reference proteome</keyword>
<dbReference type="KEGG" id="cjap:GWK36_00215"/>
<reference evidence="3" key="1">
    <citation type="submission" date="2020-01" db="EMBL/GenBank/DDBJ databases">
        <title>Caldichromatium gen. nov., sp. nov., a thermophilic purple sulfur bacterium member of the family Chromatiaceae isolated from Nakabusa hot spring, Japan.</title>
        <authorList>
            <person name="Saini M.K."/>
            <person name="Hanada S."/>
            <person name="Tank M."/>
        </authorList>
    </citation>
    <scope>NUCLEOTIDE SEQUENCE [LARGE SCALE GENOMIC DNA]</scope>
    <source>
        <strain evidence="3">No.7</strain>
    </source>
</reference>
<organism evidence="2 3">
    <name type="scientific">Caldichromatium japonicum</name>
    <dbReference type="NCBI Taxonomy" id="2699430"/>
    <lineage>
        <taxon>Bacteria</taxon>
        <taxon>Pseudomonadati</taxon>
        <taxon>Pseudomonadota</taxon>
        <taxon>Gammaproteobacteria</taxon>
        <taxon>Chromatiales</taxon>
        <taxon>Chromatiaceae</taxon>
        <taxon>Caldichromatium</taxon>
    </lineage>
</organism>
<feature type="region of interest" description="Disordered" evidence="1">
    <location>
        <begin position="58"/>
        <end position="91"/>
    </location>
</feature>
<gene>
    <name evidence="2" type="ORF">GWK36_00215</name>
</gene>
<proteinExistence type="predicted"/>
<sequence length="173" mass="19427">MSWVLALLLLTLLLLTGCGYRDTSDLDSYIAQVNARPPGPIDPIPEPQPVETFVYEPGERRDPFRSDVKEQPLEEDLIVESGPAPDPNRPREELESYPLDSLQMVGTLEQEGIRWGLIRTRDGVIHRVTVGNYLGQNHGQIVEIELDAIHLNEIVADTPGHWRERSATIALTK</sequence>
<evidence type="ECO:0000313" key="3">
    <source>
        <dbReference type="Proteomes" id="UP000502699"/>
    </source>
</evidence>
<dbReference type="InterPro" id="IPR007446">
    <property type="entry name" value="PilP"/>
</dbReference>
<dbReference type="Proteomes" id="UP000502699">
    <property type="component" value="Chromosome"/>
</dbReference>
<dbReference type="Gene3D" id="2.30.30.830">
    <property type="match status" value="1"/>
</dbReference>
<evidence type="ECO:0000313" key="2">
    <source>
        <dbReference type="EMBL" id="QIK39024.1"/>
    </source>
</evidence>
<accession>A0A6G7VGA7</accession>
<dbReference type="Pfam" id="PF04351">
    <property type="entry name" value="PilP"/>
    <property type="match status" value="1"/>
</dbReference>
<dbReference type="PIRSF" id="PIRSF016481">
    <property type="entry name" value="Pilus_assembly_PilP"/>
    <property type="match status" value="1"/>
</dbReference>